<comment type="caution">
    <text evidence="1">The sequence shown here is derived from an EMBL/GenBank/DDBJ whole genome shotgun (WGS) entry which is preliminary data.</text>
</comment>
<evidence type="ECO:0000313" key="2">
    <source>
        <dbReference type="Proteomes" id="UP001334248"/>
    </source>
</evidence>
<proteinExistence type="predicted"/>
<gene>
    <name evidence="1" type="ORF">PMZ80_009715</name>
</gene>
<reference evidence="1 2" key="1">
    <citation type="journal article" date="2023" name="Res Sq">
        <title>Genomic and morphological characterization of Knufia obscura isolated from the Mars 2020 spacecraft assembly facility.</title>
        <authorList>
            <person name="Chander A.M."/>
            <person name="Teixeira M.M."/>
            <person name="Singh N.K."/>
            <person name="Williams M.P."/>
            <person name="Parker C.W."/>
            <person name="Leo P."/>
            <person name="Stajich J.E."/>
            <person name="Torok T."/>
            <person name="Tighe S."/>
            <person name="Mason C.E."/>
            <person name="Venkateswaran K."/>
        </authorList>
    </citation>
    <scope>NUCLEOTIDE SEQUENCE [LARGE SCALE GENOMIC DNA]</scope>
    <source>
        <strain evidence="1 2">CCFEE 5817</strain>
    </source>
</reference>
<name>A0ABR0RBX5_9EURO</name>
<keyword evidence="2" id="KW-1185">Reference proteome</keyword>
<organism evidence="1 2">
    <name type="scientific">Knufia obscura</name>
    <dbReference type="NCBI Taxonomy" id="1635080"/>
    <lineage>
        <taxon>Eukaryota</taxon>
        <taxon>Fungi</taxon>
        <taxon>Dikarya</taxon>
        <taxon>Ascomycota</taxon>
        <taxon>Pezizomycotina</taxon>
        <taxon>Eurotiomycetes</taxon>
        <taxon>Chaetothyriomycetidae</taxon>
        <taxon>Chaetothyriales</taxon>
        <taxon>Trichomeriaceae</taxon>
        <taxon>Knufia</taxon>
    </lineage>
</organism>
<dbReference type="GeneID" id="90003164"/>
<dbReference type="RefSeq" id="XP_064726216.1">
    <property type="nucleotide sequence ID" value="XM_064878108.1"/>
</dbReference>
<sequence>MVKEIFCRSLAPEILEDKELFDHSLVGLKAVKASLRIIVEEKIKKRRDHECSLMNDNIQKLVECSALSMLKIFKITKQKVQRQNIKTLALTTEQAEEGQGGDTNLATQRQLYEDIIAAIDDAERKVMEKVYEQL</sequence>
<accession>A0ABR0RBX5</accession>
<evidence type="ECO:0000313" key="1">
    <source>
        <dbReference type="EMBL" id="KAK5938126.1"/>
    </source>
</evidence>
<protein>
    <submittedName>
        <fullName evidence="1">Uncharacterized protein</fullName>
    </submittedName>
</protein>
<dbReference type="Proteomes" id="UP001334248">
    <property type="component" value="Unassembled WGS sequence"/>
</dbReference>
<dbReference type="EMBL" id="JAVHJV010000014">
    <property type="protein sequence ID" value="KAK5938126.1"/>
    <property type="molecule type" value="Genomic_DNA"/>
</dbReference>